<dbReference type="CDD" id="cd14819">
    <property type="entry name" value="Translin"/>
    <property type="match status" value="1"/>
</dbReference>
<accession>A0A9N9CCN7</accession>
<dbReference type="Pfam" id="PF01997">
    <property type="entry name" value="Translin"/>
    <property type="match status" value="1"/>
</dbReference>
<comment type="similarity">
    <text evidence="3">Belongs to the translin family.</text>
</comment>
<comment type="subcellular location">
    <subcellularLocation>
        <location evidence="2">Cytoplasm</location>
    </subcellularLocation>
    <subcellularLocation>
        <location evidence="1">Nucleus</location>
    </subcellularLocation>
</comment>
<dbReference type="InterPro" id="IPR033956">
    <property type="entry name" value="Translin"/>
</dbReference>
<keyword evidence="7" id="KW-0539">Nucleus</keyword>
<evidence type="ECO:0000313" key="9">
    <source>
        <dbReference type="Proteomes" id="UP000789759"/>
    </source>
</evidence>
<dbReference type="GO" id="GO:0005634">
    <property type="term" value="C:nucleus"/>
    <property type="evidence" value="ECO:0007669"/>
    <property type="project" value="UniProtKB-SubCell"/>
</dbReference>
<evidence type="ECO:0000256" key="3">
    <source>
        <dbReference type="ARBA" id="ARBA00005902"/>
    </source>
</evidence>
<keyword evidence="5" id="KW-0694">RNA-binding</keyword>
<comment type="caution">
    <text evidence="8">The sequence shown here is derived from an EMBL/GenBank/DDBJ whole genome shotgun (WGS) entry which is preliminary data.</text>
</comment>
<dbReference type="GO" id="GO:0016070">
    <property type="term" value="P:RNA metabolic process"/>
    <property type="evidence" value="ECO:0007669"/>
    <property type="project" value="InterPro"/>
</dbReference>
<evidence type="ECO:0000256" key="1">
    <source>
        <dbReference type="ARBA" id="ARBA00004123"/>
    </source>
</evidence>
<dbReference type="Gene3D" id="1.20.58.190">
    <property type="entry name" value="Translin, domain 1"/>
    <property type="match status" value="1"/>
</dbReference>
<dbReference type="FunFam" id="1.20.58.190:FF:000001">
    <property type="entry name" value="Translin"/>
    <property type="match status" value="1"/>
</dbReference>
<dbReference type="InterPro" id="IPR016068">
    <property type="entry name" value="Translin_N"/>
</dbReference>
<evidence type="ECO:0000256" key="6">
    <source>
        <dbReference type="ARBA" id="ARBA00023125"/>
    </source>
</evidence>
<dbReference type="Proteomes" id="UP000789759">
    <property type="component" value="Unassembled WGS sequence"/>
</dbReference>
<dbReference type="EMBL" id="CAJVQA010004425">
    <property type="protein sequence ID" value="CAG8598723.1"/>
    <property type="molecule type" value="Genomic_DNA"/>
</dbReference>
<dbReference type="InterPro" id="IPR002848">
    <property type="entry name" value="Translin_fam"/>
</dbReference>
<proteinExistence type="inferred from homology"/>
<reference evidence="8" key="1">
    <citation type="submission" date="2021-06" db="EMBL/GenBank/DDBJ databases">
        <authorList>
            <person name="Kallberg Y."/>
            <person name="Tangrot J."/>
            <person name="Rosling A."/>
        </authorList>
    </citation>
    <scope>NUCLEOTIDE SEQUENCE</scope>
    <source>
        <strain evidence="8">FL966</strain>
    </source>
</reference>
<protein>
    <submittedName>
        <fullName evidence="8">21893_t:CDS:1</fullName>
    </submittedName>
</protein>
<dbReference type="GO" id="GO:0003723">
    <property type="term" value="F:RNA binding"/>
    <property type="evidence" value="ECO:0007669"/>
    <property type="project" value="UniProtKB-KW"/>
</dbReference>
<dbReference type="GO" id="GO:0005737">
    <property type="term" value="C:cytoplasm"/>
    <property type="evidence" value="ECO:0007669"/>
    <property type="project" value="UniProtKB-SubCell"/>
</dbReference>
<dbReference type="SUPFAM" id="SSF74784">
    <property type="entry name" value="Translin"/>
    <property type="match status" value="1"/>
</dbReference>
<dbReference type="OrthoDB" id="829at2759"/>
<evidence type="ECO:0000313" key="8">
    <source>
        <dbReference type="EMBL" id="CAG8598723.1"/>
    </source>
</evidence>
<evidence type="ECO:0000256" key="4">
    <source>
        <dbReference type="ARBA" id="ARBA00022490"/>
    </source>
</evidence>
<name>A0A9N9CCN7_9GLOM</name>
<evidence type="ECO:0000256" key="5">
    <source>
        <dbReference type="ARBA" id="ARBA00022884"/>
    </source>
</evidence>
<dbReference type="PANTHER" id="PTHR10741">
    <property type="entry name" value="TRANSLIN AND TRANSLIN ASSOCIATED PROTEIN X"/>
    <property type="match status" value="1"/>
</dbReference>
<evidence type="ECO:0000256" key="7">
    <source>
        <dbReference type="ARBA" id="ARBA00023242"/>
    </source>
</evidence>
<evidence type="ECO:0000256" key="2">
    <source>
        <dbReference type="ARBA" id="ARBA00004496"/>
    </source>
</evidence>
<dbReference type="Gene3D" id="1.20.58.200">
    <property type="entry name" value="Translin, domain 2"/>
    <property type="match status" value="1"/>
</dbReference>
<dbReference type="InterPro" id="IPR036081">
    <property type="entry name" value="Translin_sf"/>
</dbReference>
<gene>
    <name evidence="8" type="ORF">CPELLU_LOCUS6888</name>
</gene>
<keyword evidence="6" id="KW-0238">DNA-binding</keyword>
<dbReference type="AlphaFoldDB" id="A0A9N9CCN7"/>
<keyword evidence="9" id="KW-1185">Reference proteome</keyword>
<dbReference type="GO" id="GO:0043565">
    <property type="term" value="F:sequence-specific DNA binding"/>
    <property type="evidence" value="ECO:0007669"/>
    <property type="project" value="InterPro"/>
</dbReference>
<organism evidence="8 9">
    <name type="scientific">Cetraspora pellucida</name>
    <dbReference type="NCBI Taxonomy" id="1433469"/>
    <lineage>
        <taxon>Eukaryota</taxon>
        <taxon>Fungi</taxon>
        <taxon>Fungi incertae sedis</taxon>
        <taxon>Mucoromycota</taxon>
        <taxon>Glomeromycotina</taxon>
        <taxon>Glomeromycetes</taxon>
        <taxon>Diversisporales</taxon>
        <taxon>Gigasporaceae</taxon>
        <taxon>Cetraspora</taxon>
    </lineage>
</organism>
<keyword evidence="4" id="KW-0963">Cytoplasm</keyword>
<dbReference type="InterPro" id="IPR016069">
    <property type="entry name" value="Translin_C"/>
</dbReference>
<sequence length="252" mass="29162">MSIDLSFFGNIDAAMEEEASRKEEILRLVRDFDRTCRTITAILNKVHSAQAEEVPTVGKLAIDRFGEVKQHMTNLAQLVPHQQYYRYNELWSRTVQNSLFLAAFAIYLQYEKLITASEIESLLGAKINLNNDLQDFHISLEEFLHCFITLTNELSRLAINSVTVGDYNRPLRISNFVQQLYTGFQLLNLKNDALRRRFDSIKYNIKKIEEGALIYSIIATMFLSIRYSLSSIKLIVVYDISLRKLSDDTEME</sequence>
<dbReference type="GO" id="GO:0003697">
    <property type="term" value="F:single-stranded DNA binding"/>
    <property type="evidence" value="ECO:0007669"/>
    <property type="project" value="InterPro"/>
</dbReference>